<dbReference type="InterPro" id="IPR036291">
    <property type="entry name" value="NAD(P)-bd_dom_sf"/>
</dbReference>
<evidence type="ECO:0000256" key="4">
    <source>
        <dbReference type="ARBA" id="ARBA00040781"/>
    </source>
</evidence>
<comment type="similarity">
    <text evidence="2">Belongs to the short-chain dehydrogenases/reductases (SDR) family.</text>
</comment>
<protein>
    <recommendedName>
        <fullName evidence="4">3-oxoacyl-[acyl-carrier-protein] reductase MabA</fullName>
    </recommendedName>
</protein>
<evidence type="ECO:0000256" key="2">
    <source>
        <dbReference type="ARBA" id="ARBA00006484"/>
    </source>
</evidence>
<dbReference type="Gene3D" id="3.40.50.720">
    <property type="entry name" value="NAD(P)-binding Rossmann-like Domain"/>
    <property type="match status" value="1"/>
</dbReference>
<proteinExistence type="inferred from homology"/>
<dbReference type="SUPFAM" id="SSF51735">
    <property type="entry name" value="NAD(P)-binding Rossmann-fold domains"/>
    <property type="match status" value="1"/>
</dbReference>
<dbReference type="PANTHER" id="PTHR42879:SF2">
    <property type="entry name" value="3-OXOACYL-[ACYL-CARRIER-PROTEIN] REDUCTASE FABG"/>
    <property type="match status" value="1"/>
</dbReference>
<dbReference type="PRINTS" id="PR00081">
    <property type="entry name" value="GDHRDH"/>
</dbReference>
<dbReference type="EMBL" id="LWCS01000019">
    <property type="protein sequence ID" value="OAN39112.1"/>
    <property type="molecule type" value="Genomic_DNA"/>
</dbReference>
<sequence length="242" mass="25814">MPDSQRTVLVTGASRGIGAEVAVRLAGADRHIVVNYREKARRADEIVERIRAAGGTAASVQADLCDESAVKAMLSAIDRLDVLVLNASGGMERGIDPGYAMRVNRDAQAALARRALEAMPAGGRIVFVTSHQAHFYDTKPVPPEYEAVAASKHAGERALKNMRAVLERHGVELVVVSGDMIEGTFVVRLLDRSNPDAVARRRAAGRLPTVEEFAEAIVDAVDAPGMDGRTVYVGGADYLGRA</sequence>
<dbReference type="InterPro" id="IPR002347">
    <property type="entry name" value="SDR_fam"/>
</dbReference>
<comment type="catalytic activity">
    <reaction evidence="5">
        <text>a (3R)-hydroxyacyl-[ACP] + NADP(+) = a 3-oxoacyl-[ACP] + NADPH + H(+)</text>
        <dbReference type="Rhea" id="RHEA:17397"/>
        <dbReference type="Rhea" id="RHEA-COMP:9916"/>
        <dbReference type="Rhea" id="RHEA-COMP:9945"/>
        <dbReference type="ChEBI" id="CHEBI:15378"/>
        <dbReference type="ChEBI" id="CHEBI:57783"/>
        <dbReference type="ChEBI" id="CHEBI:58349"/>
        <dbReference type="ChEBI" id="CHEBI:78776"/>
        <dbReference type="ChEBI" id="CHEBI:78827"/>
        <dbReference type="EC" id="1.1.1.100"/>
    </reaction>
    <physiologicalReaction direction="right-to-left" evidence="5">
        <dbReference type="Rhea" id="RHEA:17399"/>
    </physiologicalReaction>
</comment>
<dbReference type="GO" id="GO:0004316">
    <property type="term" value="F:3-oxoacyl-[acyl-carrier-protein] reductase (NADPH) activity"/>
    <property type="evidence" value="ECO:0007669"/>
    <property type="project" value="UniProtKB-EC"/>
</dbReference>
<evidence type="ECO:0000256" key="5">
    <source>
        <dbReference type="ARBA" id="ARBA00047400"/>
    </source>
</evidence>
<gene>
    <name evidence="6" type="ORF">A4X20_18835</name>
</gene>
<reference evidence="6 7" key="1">
    <citation type="submission" date="2016-04" db="EMBL/GenBank/DDBJ databases">
        <title>Draft Genome Sequences of Staphylococcus capitis Strain H36, S. capitis Strain H65, S. cohnii Strain H62, S. hominis Strain H69, Mycobacterium iranicum Strain H39, Plantibacter sp. Strain H53, Pseudomonas oryzihabitans Strain H72, and Microbacterium sp. Strain H83, isolated from residential settings.</title>
        <authorList>
            <person name="Lymperopoulou D."/>
            <person name="Adams R.I."/>
            <person name="Lindow S."/>
            <person name="Coil D.A."/>
            <person name="Jospin G."/>
            <person name="Eisen J.A."/>
        </authorList>
    </citation>
    <scope>NUCLEOTIDE SEQUENCE [LARGE SCALE GENOMIC DNA]</scope>
    <source>
        <strain evidence="6 7">H39</strain>
    </source>
</reference>
<evidence type="ECO:0000313" key="7">
    <source>
        <dbReference type="Proteomes" id="UP000078396"/>
    </source>
</evidence>
<name>A0A178LWZ3_MYCIR</name>
<organism evidence="6 7">
    <name type="scientific">Mycolicibacterium iranicum</name>
    <name type="common">Mycobacterium iranicum</name>
    <dbReference type="NCBI Taxonomy" id="912594"/>
    <lineage>
        <taxon>Bacteria</taxon>
        <taxon>Bacillati</taxon>
        <taxon>Actinomycetota</taxon>
        <taxon>Actinomycetes</taxon>
        <taxon>Mycobacteriales</taxon>
        <taxon>Mycobacteriaceae</taxon>
        <taxon>Mycolicibacterium</taxon>
    </lineage>
</organism>
<dbReference type="STRING" id="912594.AWC12_20215"/>
<dbReference type="NCBIfam" id="NF005868">
    <property type="entry name" value="PRK07806.1"/>
    <property type="match status" value="1"/>
</dbReference>
<keyword evidence="3" id="KW-0964">Secreted</keyword>
<dbReference type="OrthoDB" id="4373846at2"/>
<dbReference type="eggNOG" id="COG1028">
    <property type="taxonomic scope" value="Bacteria"/>
</dbReference>
<keyword evidence="3" id="KW-0134">Cell wall</keyword>
<accession>A0A178LWZ3</accession>
<dbReference type="AlphaFoldDB" id="A0A178LWZ3"/>
<dbReference type="Proteomes" id="UP000078396">
    <property type="component" value="Unassembled WGS sequence"/>
</dbReference>
<comment type="caution">
    <text evidence="6">The sequence shown here is derived from an EMBL/GenBank/DDBJ whole genome shotgun (WGS) entry which is preliminary data.</text>
</comment>
<evidence type="ECO:0000313" key="6">
    <source>
        <dbReference type="EMBL" id="OAN39112.1"/>
    </source>
</evidence>
<dbReference type="PANTHER" id="PTHR42879">
    <property type="entry name" value="3-OXOACYL-(ACYL-CARRIER-PROTEIN) REDUCTASE"/>
    <property type="match status" value="1"/>
</dbReference>
<dbReference type="RefSeq" id="WP_064281484.1">
    <property type="nucleotide sequence ID" value="NZ_LWCS01000019.1"/>
</dbReference>
<dbReference type="InterPro" id="IPR050259">
    <property type="entry name" value="SDR"/>
</dbReference>
<evidence type="ECO:0000256" key="1">
    <source>
        <dbReference type="ARBA" id="ARBA00004191"/>
    </source>
</evidence>
<dbReference type="Pfam" id="PF00106">
    <property type="entry name" value="adh_short"/>
    <property type="match status" value="1"/>
</dbReference>
<evidence type="ECO:0000256" key="3">
    <source>
        <dbReference type="ARBA" id="ARBA00022512"/>
    </source>
</evidence>
<comment type="subcellular location">
    <subcellularLocation>
        <location evidence="1">Secreted</location>
        <location evidence="1">Cell wall</location>
    </subcellularLocation>
</comment>